<dbReference type="InterPro" id="IPR036465">
    <property type="entry name" value="vWFA_dom_sf"/>
</dbReference>
<dbReference type="InterPro" id="IPR056800">
    <property type="entry name" value="vWA_Ro60"/>
</dbReference>
<keyword evidence="6" id="KW-0687">Ribonucleoprotein</keyword>
<feature type="domain" description="TROVE" evidence="7">
    <location>
        <begin position="1"/>
        <end position="304"/>
    </location>
</feature>
<evidence type="ECO:0000313" key="8">
    <source>
        <dbReference type="EMBL" id="OSM01587.1"/>
    </source>
</evidence>
<evidence type="ECO:0000256" key="3">
    <source>
        <dbReference type="ARBA" id="ARBA00022490"/>
    </source>
</evidence>
<gene>
    <name evidence="8" type="ORF">MAIT1_01587</name>
</gene>
<dbReference type="SUPFAM" id="SSF140864">
    <property type="entry name" value="TROVE domain-like"/>
    <property type="match status" value="1"/>
</dbReference>
<dbReference type="GO" id="GO:1990904">
    <property type="term" value="C:ribonucleoprotein complex"/>
    <property type="evidence" value="ECO:0007669"/>
    <property type="project" value="UniProtKB-KW"/>
</dbReference>
<name>A0A1Y2K1N7_9PROT</name>
<comment type="similarity">
    <text evidence="2">Belongs to the Ro 60 kDa family.</text>
</comment>
<evidence type="ECO:0000256" key="6">
    <source>
        <dbReference type="ARBA" id="ARBA00023274"/>
    </source>
</evidence>
<dbReference type="Gene3D" id="3.40.50.410">
    <property type="entry name" value="von Willebrand factor, type A domain"/>
    <property type="match status" value="1"/>
</dbReference>
<comment type="subcellular location">
    <subcellularLocation>
        <location evidence="1">Cytoplasm</location>
    </subcellularLocation>
</comment>
<accession>A0A1Y2K1N7</accession>
<dbReference type="STRING" id="1434232.MAIT1_01587"/>
<dbReference type="PROSITE" id="PS50988">
    <property type="entry name" value="TROVE"/>
    <property type="match status" value="1"/>
</dbReference>
<dbReference type="GO" id="GO:0046872">
    <property type="term" value="F:metal ion binding"/>
    <property type="evidence" value="ECO:0007669"/>
    <property type="project" value="UniProtKB-KW"/>
</dbReference>
<dbReference type="SUPFAM" id="SSF53300">
    <property type="entry name" value="vWA-like"/>
    <property type="match status" value="1"/>
</dbReference>
<dbReference type="GO" id="GO:0005737">
    <property type="term" value="C:cytoplasm"/>
    <property type="evidence" value="ECO:0007669"/>
    <property type="project" value="UniProtKB-SubCell"/>
</dbReference>
<keyword evidence="4" id="KW-0479">Metal-binding</keyword>
<keyword evidence="5" id="KW-0694">RNA-binding</keyword>
<evidence type="ECO:0000313" key="9">
    <source>
        <dbReference type="Proteomes" id="UP000194003"/>
    </source>
</evidence>
<dbReference type="Pfam" id="PF05731">
    <property type="entry name" value="TROVE"/>
    <property type="match status" value="2"/>
</dbReference>
<dbReference type="AlphaFoldDB" id="A0A1Y2K1N7"/>
<keyword evidence="9" id="KW-1185">Reference proteome</keyword>
<dbReference type="GO" id="GO:0003723">
    <property type="term" value="F:RNA binding"/>
    <property type="evidence" value="ECO:0007669"/>
    <property type="project" value="UniProtKB-KW"/>
</dbReference>
<dbReference type="Pfam" id="PF25045">
    <property type="entry name" value="vWA_Ro60"/>
    <property type="match status" value="1"/>
</dbReference>
<protein>
    <submittedName>
        <fullName evidence="8">Putative TROVE domain-containing protein</fullName>
    </submittedName>
</protein>
<evidence type="ECO:0000256" key="5">
    <source>
        <dbReference type="ARBA" id="ARBA00022884"/>
    </source>
</evidence>
<dbReference type="InterPro" id="IPR037214">
    <property type="entry name" value="TROVE_dom_sf"/>
</dbReference>
<evidence type="ECO:0000256" key="4">
    <source>
        <dbReference type="ARBA" id="ARBA00022723"/>
    </source>
</evidence>
<dbReference type="InterPro" id="IPR008858">
    <property type="entry name" value="TROVE_dom"/>
</dbReference>
<proteinExistence type="inferred from homology"/>
<organism evidence="8 9">
    <name type="scientific">Magnetofaba australis IT-1</name>
    <dbReference type="NCBI Taxonomy" id="1434232"/>
    <lineage>
        <taxon>Bacteria</taxon>
        <taxon>Pseudomonadati</taxon>
        <taxon>Pseudomonadota</taxon>
        <taxon>Magnetococcia</taxon>
        <taxon>Magnetococcales</taxon>
        <taxon>Magnetococcaceae</taxon>
        <taxon>Magnetofaba</taxon>
    </lineage>
</organism>
<evidence type="ECO:0000256" key="1">
    <source>
        <dbReference type="ARBA" id="ARBA00004496"/>
    </source>
</evidence>
<reference evidence="8 9" key="1">
    <citation type="journal article" date="2016" name="BMC Genomics">
        <title>Combined genomic and structural analyses of a cultured magnetotactic bacterium reveals its niche adaptation to a dynamic environment.</title>
        <authorList>
            <person name="Araujo A.C."/>
            <person name="Morillo V."/>
            <person name="Cypriano J."/>
            <person name="Teixeira L.C."/>
            <person name="Leao P."/>
            <person name="Lyra S."/>
            <person name="Almeida L.G."/>
            <person name="Bazylinski D.A."/>
            <person name="Vasconcellos A.T."/>
            <person name="Abreu F."/>
            <person name="Lins U."/>
        </authorList>
    </citation>
    <scope>NUCLEOTIDE SEQUENCE [LARGE SCALE GENOMIC DNA]</scope>
    <source>
        <strain evidence="8 9">IT-1</strain>
    </source>
</reference>
<dbReference type="PANTHER" id="PTHR14202">
    <property type="entry name" value="60 KDA RIBONUCLEOPROTEIN SSA/RO"/>
    <property type="match status" value="1"/>
</dbReference>
<evidence type="ECO:0000256" key="2">
    <source>
        <dbReference type="ARBA" id="ARBA00007814"/>
    </source>
</evidence>
<dbReference type="EMBL" id="LVJN01000020">
    <property type="protein sequence ID" value="OSM01587.1"/>
    <property type="molecule type" value="Genomic_DNA"/>
</dbReference>
<comment type="caution">
    <text evidence="8">The sequence shown here is derived from an EMBL/GenBank/DDBJ whole genome shotgun (WGS) entry which is preliminary data.</text>
</comment>
<keyword evidence="3" id="KW-0963">Cytoplasm</keyword>
<evidence type="ECO:0000259" key="7">
    <source>
        <dbReference type="PROSITE" id="PS50988"/>
    </source>
</evidence>
<dbReference type="InterPro" id="IPR040322">
    <property type="entry name" value="TROVE2"/>
</dbReference>
<sequence length="477" mass="52089">MGERALKREHAQSIQRLLCADGLRVVRRIVEIAESGRAPKSDPALFALAMACAAESDAVRAAALSALLRVARTGTHLFHFAAFVQAQRGWGRGLRRAVSAWYNNRPLDELAYQTVKYRQRDGWRHRDLLRLAHPLVNADDVARRALYGWILRQEPHAELPRLVEGFQILDEAQADVIASAEIIAAYGLPREAVPSTLLKEASIWMALLERMPLTAMLRNLEVMASLGMLTPDAEATRQVVAALGNTEALRRARAHPLAILTALRIYSAGRGLRGSLTWSPTPAITAALEAAFFNAFSNVAPTGRRILLALDVSGSMDWGNIAASPLTPREASAAMALVTARVEPEVRIVAFCHKLRELNLSKAHGVDDVVDRVRRLPFGGTDCAQPMLYALKHDLPVDCFIVYTDSETWAGRVSPVKALRRYRERTGIDAKLVVVGMLSNGFSIADPNDGGMLDVVGFDTAAPAVINQFIQSSAEAA</sequence>
<dbReference type="PANTHER" id="PTHR14202:SF0">
    <property type="entry name" value="RNA-BINDING PROTEIN RO60"/>
    <property type="match status" value="1"/>
</dbReference>
<dbReference type="Proteomes" id="UP000194003">
    <property type="component" value="Unassembled WGS sequence"/>
</dbReference>